<dbReference type="EMBL" id="JAHHIF010000085">
    <property type="protein sequence ID" value="MBW4549172.1"/>
    <property type="molecule type" value="Genomic_DNA"/>
</dbReference>
<evidence type="ECO:0000256" key="3">
    <source>
        <dbReference type="ARBA" id="ARBA00023125"/>
    </source>
</evidence>
<evidence type="ECO:0000313" key="6">
    <source>
        <dbReference type="Proteomes" id="UP000753908"/>
    </source>
</evidence>
<name>A0A951PSL9_9CYAN</name>
<proteinExistence type="inferred from homology"/>
<sequence length="407" mass="45727">MITTELISQQEDKRELPDGWRWVKLGDVCEIVMGQSPVGTSYNSLGKGEPLLNGPSEFGSVHPTPVQWTTDPTRFAEPEDILFCVRGATTGRKNIADQRYCIGRGLAAIRGKSGQAINEFLFFLLDAVTSTLLRETAGSTFPNLPGEKLERFKILLPPFDEQKRIAAILNEQMEAVERSRQATLAQLEAAIALPAAYLRAVFNSPEAQKWERKQLGELAQFKNGINFTGDQKGQGTLTVDVLNMYSDSVYIQMDKLYRVDIRISDEYLLHPQDILFVRSSVKEEGVAWSACFSEYTEPITFCGFLIRARLIEANIHPEFLIYYLRQDSLRSLLISKSGRGTITNINQENLKTVTVPTPPLAVQKRITATLTEQLAEVEHLQKSLKYQLDAINKLPATLLRRAFNGEL</sequence>
<evidence type="ECO:0000259" key="4">
    <source>
        <dbReference type="Pfam" id="PF01420"/>
    </source>
</evidence>
<dbReference type="InterPro" id="IPR000055">
    <property type="entry name" value="Restrct_endonuc_typeI_TRD"/>
</dbReference>
<keyword evidence="5" id="KW-0378">Hydrolase</keyword>
<evidence type="ECO:0000256" key="1">
    <source>
        <dbReference type="ARBA" id="ARBA00010923"/>
    </source>
</evidence>
<dbReference type="GO" id="GO:0003677">
    <property type="term" value="F:DNA binding"/>
    <property type="evidence" value="ECO:0007669"/>
    <property type="project" value="UniProtKB-KW"/>
</dbReference>
<dbReference type="SUPFAM" id="SSF116734">
    <property type="entry name" value="DNA methylase specificity domain"/>
    <property type="match status" value="2"/>
</dbReference>
<keyword evidence="2" id="KW-0680">Restriction system</keyword>
<comment type="caution">
    <text evidence="5">The sequence shown here is derived from an EMBL/GenBank/DDBJ whole genome shotgun (WGS) entry which is preliminary data.</text>
</comment>
<reference evidence="5" key="2">
    <citation type="journal article" date="2022" name="Microbiol. Resour. Announc.">
        <title>Metagenome Sequencing to Explore Phylogenomics of Terrestrial Cyanobacteria.</title>
        <authorList>
            <person name="Ward R.D."/>
            <person name="Stajich J.E."/>
            <person name="Johansen J.R."/>
            <person name="Huntemann M."/>
            <person name="Clum A."/>
            <person name="Foster B."/>
            <person name="Foster B."/>
            <person name="Roux S."/>
            <person name="Palaniappan K."/>
            <person name="Varghese N."/>
            <person name="Mukherjee S."/>
            <person name="Reddy T.B.K."/>
            <person name="Daum C."/>
            <person name="Copeland A."/>
            <person name="Chen I.A."/>
            <person name="Ivanova N.N."/>
            <person name="Kyrpides N.C."/>
            <person name="Shapiro N."/>
            <person name="Eloe-Fadrosh E.A."/>
            <person name="Pietrasiak N."/>
        </authorList>
    </citation>
    <scope>NUCLEOTIDE SEQUENCE</scope>
    <source>
        <strain evidence="5">CPER-KK1</strain>
    </source>
</reference>
<keyword evidence="5" id="KW-0255">Endonuclease</keyword>
<dbReference type="GO" id="GO:0016787">
    <property type="term" value="F:hydrolase activity"/>
    <property type="evidence" value="ECO:0007669"/>
    <property type="project" value="UniProtKB-KW"/>
</dbReference>
<dbReference type="GO" id="GO:0004519">
    <property type="term" value="F:endonuclease activity"/>
    <property type="evidence" value="ECO:0007669"/>
    <property type="project" value="UniProtKB-KW"/>
</dbReference>
<dbReference type="Proteomes" id="UP000753908">
    <property type="component" value="Unassembled WGS sequence"/>
</dbReference>
<keyword evidence="3" id="KW-0238">DNA-binding</keyword>
<dbReference type="CDD" id="cd17517">
    <property type="entry name" value="RMtype1_S_EcoKI_StySPI-TRD2-CR2_like"/>
    <property type="match status" value="1"/>
</dbReference>
<feature type="domain" description="Type I restriction modification DNA specificity" evidence="4">
    <location>
        <begin position="17"/>
        <end position="174"/>
    </location>
</feature>
<dbReference type="InterPro" id="IPR044946">
    <property type="entry name" value="Restrct_endonuc_typeI_TRD_sf"/>
</dbReference>
<dbReference type="Pfam" id="PF01420">
    <property type="entry name" value="Methylase_S"/>
    <property type="match status" value="2"/>
</dbReference>
<keyword evidence="5" id="KW-0540">Nuclease</keyword>
<evidence type="ECO:0000256" key="2">
    <source>
        <dbReference type="ARBA" id="ARBA00022747"/>
    </source>
</evidence>
<reference evidence="5" key="1">
    <citation type="submission" date="2021-05" db="EMBL/GenBank/DDBJ databases">
        <authorList>
            <person name="Pietrasiak N."/>
            <person name="Ward R."/>
            <person name="Stajich J.E."/>
            <person name="Kurbessoian T."/>
        </authorList>
    </citation>
    <scope>NUCLEOTIDE SEQUENCE</scope>
    <source>
        <strain evidence="5">CPER-KK1</strain>
    </source>
</reference>
<protein>
    <submittedName>
        <fullName evidence="5">Restriction endonuclease subunit S</fullName>
        <ecNumber evidence="5">3.1.21.-</ecNumber>
    </submittedName>
</protein>
<organism evidence="5 6">
    <name type="scientific">Symplocastrum torsivum CPER-KK1</name>
    <dbReference type="NCBI Taxonomy" id="450513"/>
    <lineage>
        <taxon>Bacteria</taxon>
        <taxon>Bacillati</taxon>
        <taxon>Cyanobacteriota</taxon>
        <taxon>Cyanophyceae</taxon>
        <taxon>Oscillatoriophycideae</taxon>
        <taxon>Oscillatoriales</taxon>
        <taxon>Microcoleaceae</taxon>
        <taxon>Symplocastrum</taxon>
    </lineage>
</organism>
<dbReference type="CDD" id="cd17496">
    <property type="entry name" value="RMtype1_S_BliBORF2384P-TRD1-CR1_like"/>
    <property type="match status" value="1"/>
</dbReference>
<dbReference type="Gene3D" id="3.90.220.20">
    <property type="entry name" value="DNA methylase specificity domains"/>
    <property type="match status" value="2"/>
</dbReference>
<gene>
    <name evidence="5" type="ORF">KME25_32925</name>
</gene>
<accession>A0A951PSL9</accession>
<feature type="domain" description="Type I restriction modification DNA specificity" evidence="4">
    <location>
        <begin position="209"/>
        <end position="375"/>
    </location>
</feature>
<dbReference type="EC" id="3.1.21.-" evidence="5"/>
<evidence type="ECO:0000313" key="5">
    <source>
        <dbReference type="EMBL" id="MBW4549172.1"/>
    </source>
</evidence>
<comment type="similarity">
    <text evidence="1">Belongs to the type-I restriction system S methylase family.</text>
</comment>
<dbReference type="InterPro" id="IPR052021">
    <property type="entry name" value="Type-I_RS_S_subunit"/>
</dbReference>
<dbReference type="PANTHER" id="PTHR30408">
    <property type="entry name" value="TYPE-1 RESTRICTION ENZYME ECOKI SPECIFICITY PROTEIN"/>
    <property type="match status" value="1"/>
</dbReference>
<dbReference type="PANTHER" id="PTHR30408:SF12">
    <property type="entry name" value="TYPE I RESTRICTION ENZYME MJAVIII SPECIFICITY SUBUNIT"/>
    <property type="match status" value="1"/>
</dbReference>
<dbReference type="AlphaFoldDB" id="A0A951PSL9"/>
<dbReference type="GO" id="GO:0009307">
    <property type="term" value="P:DNA restriction-modification system"/>
    <property type="evidence" value="ECO:0007669"/>
    <property type="project" value="UniProtKB-KW"/>
</dbReference>